<dbReference type="EMBL" id="QKKF02019844">
    <property type="protein sequence ID" value="RZF39452.1"/>
    <property type="molecule type" value="Genomic_DNA"/>
</dbReference>
<feature type="region of interest" description="Disordered" evidence="23">
    <location>
        <begin position="242"/>
        <end position="272"/>
    </location>
</feature>
<dbReference type="STRING" id="195883.A0A482X1C8"/>
<dbReference type="SUPFAM" id="SSF53335">
    <property type="entry name" value="S-adenosyl-L-methionine-dependent methyltransferases"/>
    <property type="match status" value="1"/>
</dbReference>
<evidence type="ECO:0000256" key="19">
    <source>
        <dbReference type="ARBA" id="ARBA00057179"/>
    </source>
</evidence>
<dbReference type="GO" id="GO:0005737">
    <property type="term" value="C:cytoplasm"/>
    <property type="evidence" value="ECO:0007669"/>
    <property type="project" value="UniProtKB-SubCell"/>
</dbReference>
<feature type="compositionally biased region" description="Basic and acidic residues" evidence="23">
    <location>
        <begin position="741"/>
        <end position="752"/>
    </location>
</feature>
<evidence type="ECO:0000256" key="1">
    <source>
        <dbReference type="ARBA" id="ARBA00004408"/>
    </source>
</evidence>
<keyword evidence="8" id="KW-0808">Transferase</keyword>
<comment type="similarity">
    <text evidence="13">Belongs to the methyltransferase superfamily. Trimethylguanosine synthase family.</text>
</comment>
<comment type="caution">
    <text evidence="24">The sequence shown here is derived from an EMBL/GenBank/DDBJ whole genome shotgun (WGS) entry which is preliminary data.</text>
</comment>
<evidence type="ECO:0000256" key="11">
    <source>
        <dbReference type="ARBA" id="ARBA00023163"/>
    </source>
</evidence>
<keyword evidence="5" id="KW-0963">Cytoplasm</keyword>
<evidence type="ECO:0000256" key="17">
    <source>
        <dbReference type="ARBA" id="ARBA00049075"/>
    </source>
</evidence>
<evidence type="ECO:0000256" key="14">
    <source>
        <dbReference type="ARBA" id="ARBA00047418"/>
    </source>
</evidence>
<feature type="compositionally biased region" description="Polar residues" evidence="23">
    <location>
        <begin position="694"/>
        <end position="733"/>
    </location>
</feature>
<keyword evidence="9" id="KW-0949">S-adenosyl-L-methionine</keyword>
<evidence type="ECO:0000256" key="8">
    <source>
        <dbReference type="ARBA" id="ARBA00022679"/>
    </source>
</evidence>
<keyword evidence="10" id="KW-0805">Transcription regulation</keyword>
<dbReference type="Proteomes" id="UP000291343">
    <property type="component" value="Unassembled WGS sequence"/>
</dbReference>
<dbReference type="GO" id="GO:0071164">
    <property type="term" value="F:RNA cap trimethylguanosine synthase activity"/>
    <property type="evidence" value="ECO:0007669"/>
    <property type="project" value="TreeGrafter"/>
</dbReference>
<dbReference type="GO" id="GO:0005730">
    <property type="term" value="C:nucleolus"/>
    <property type="evidence" value="ECO:0007669"/>
    <property type="project" value="UniProtKB-SubCell"/>
</dbReference>
<evidence type="ECO:0000256" key="16">
    <source>
        <dbReference type="ARBA" id="ARBA00048763"/>
    </source>
</evidence>
<comment type="catalytic activity">
    <reaction evidence="14">
        <text>a 5'-end (N(2),N(7)-dimethyl 5'-triphosphoguanosine)-ribonucleoside in snoRNA + S-adenosyl-L-methionine = a 5'-end (N(2),N(2),N(7)-trimethyl 5'-triphosphoguanosine)-ribonucleoside in snoRNA + S-adenosyl-L-homocysteine + H(+)</text>
        <dbReference type="Rhea" id="RHEA:78507"/>
        <dbReference type="Rhea" id="RHEA-COMP:19088"/>
        <dbReference type="Rhea" id="RHEA-COMP:19090"/>
        <dbReference type="ChEBI" id="CHEBI:15378"/>
        <dbReference type="ChEBI" id="CHEBI:57856"/>
        <dbReference type="ChEBI" id="CHEBI:59789"/>
        <dbReference type="ChEBI" id="CHEBI:167623"/>
        <dbReference type="ChEBI" id="CHEBI:172880"/>
    </reaction>
    <physiologicalReaction direction="left-to-right" evidence="14">
        <dbReference type="Rhea" id="RHEA:78508"/>
    </physiologicalReaction>
</comment>
<dbReference type="PANTHER" id="PTHR14741:SF32">
    <property type="entry name" value="TRIMETHYLGUANOSINE SYNTHASE"/>
    <property type="match status" value="1"/>
</dbReference>
<dbReference type="GO" id="GO:0015030">
    <property type="term" value="C:Cajal body"/>
    <property type="evidence" value="ECO:0007669"/>
    <property type="project" value="UniProtKB-SubCell"/>
</dbReference>
<dbReference type="SMR" id="A0A482X1C8"/>
<evidence type="ECO:0000256" key="22">
    <source>
        <dbReference type="ARBA" id="ARBA00081504"/>
    </source>
</evidence>
<keyword evidence="11" id="KW-0804">Transcription</keyword>
<keyword evidence="25" id="KW-1185">Reference proteome</keyword>
<sequence length="1029" mass="114553">MSESNSYESLAEIIFKVNDDVDDDIYCLFSRAVIWDRLLRAQADAEITEEQCSLESSKKEFACEEENVVKFFNSSTESPPPTKLFRKRDHEEVVSCYCSASHYSTDEHDSLRESSTLHHSDSGADLSESSRDLDWEKYWAANGERLIWESWISKYGNYIDPSYLQTTNDEETSFCIQTEDKTNQRISFSGLLDELKSKTDCFSNFDSVIEDKVDGGAFNLPSLDELESSNLSGEVLNRRLSDISEDGRSGSGRSEASSSNNEELRVGSSSRCSGNSFALTVTTDSLTNVTRMTVSSSDSVTDESSGGRSNSLLSSTNSQNEADQQWQVLWAEHFNEQYYNHYQAYSLKNLVAATETKPKSSETDENCSNEVSHDADEVSLSDPITCLLNDCSQMDSSSDFLDVSSLNLNDSSSSLVIQDSVAEAVANISPKTERPKRSSKKRKNLLSTSIGWTLRNLRNEQGTESSEPTELKMQNESGVSDRDKEVSASEIVNDSEAALVRDTNSVESEASDSEMPPDACSDDTLEVSVNESCKSNDKDRLEAERESAEHPRIESSRVVHESGSETNFNDVCMEAVTDGSSVKSRDWSRIAKEKREKQNLNRANSAFNLMGFVYDPDETNKAKPGSVFYWKKNIRLQNRLLKIHTNSLINNKPSLNKHIYFDDEDEDIAENMVSDVSALDKVKDFLNRSKATETSEAVQESNAVEENSEPGDSNSPSHSNTRKPLNSMSSEDISLTHKRSIKTDAENFSEKDDSTDDEDVFFSAEGEKSEVDVNGMVERKDKVRPPQRKKKKRQLKKKGMSAIATATAIDKQLLPDEILANPHLFKYWQQRYRLFSRFDAGIRLDAESWYSVTPEKVAAHIAERCRCDLAVDAFCGAGGNTIQLAFTCERVIAIDIDPVKVELAKQNAAVYGVADRIEFVVGDFVRLAPSLVADVVFLSPPWGGPDYLSQPSYSLDSILAPVGGQQLFTLASCVSHNVAYFLPRNTNVDEVTKLAGPGGEVELEQNFLDKKLISITAYFGELLKPGKSC</sequence>
<feature type="compositionally biased region" description="Basic and acidic residues" evidence="23">
    <location>
        <begin position="534"/>
        <end position="563"/>
    </location>
</feature>
<evidence type="ECO:0000256" key="23">
    <source>
        <dbReference type="SAM" id="MobiDB-lite"/>
    </source>
</evidence>
<feature type="region of interest" description="Disordered" evidence="23">
    <location>
        <begin position="453"/>
        <end position="564"/>
    </location>
</feature>
<feature type="region of interest" description="Disordered" evidence="23">
    <location>
        <begin position="689"/>
        <end position="758"/>
    </location>
</feature>
<evidence type="ECO:0000313" key="25">
    <source>
        <dbReference type="Proteomes" id="UP000291343"/>
    </source>
</evidence>
<dbReference type="OrthoDB" id="6619622at2759"/>
<accession>A0A482X1C8</accession>
<evidence type="ECO:0000256" key="5">
    <source>
        <dbReference type="ARBA" id="ARBA00022490"/>
    </source>
</evidence>
<dbReference type="AlphaFoldDB" id="A0A482X1C8"/>
<comment type="catalytic activity">
    <reaction evidence="17">
        <text>a 5'-end (N(7)-methyl 5'-triphosphoguanosine)-ribonucleoside in snRNA + S-adenosyl-L-methionine = a 5'-end (N(2),N(7)-dimethyl 5'-triphosphoguanosine)-ribonucleoside in snRNA + S-adenosyl-L-homocysteine + H(+)</text>
        <dbReference type="Rhea" id="RHEA:78471"/>
        <dbReference type="Rhea" id="RHEA-COMP:19085"/>
        <dbReference type="Rhea" id="RHEA-COMP:19087"/>
        <dbReference type="ChEBI" id="CHEBI:15378"/>
        <dbReference type="ChEBI" id="CHEBI:57856"/>
        <dbReference type="ChEBI" id="CHEBI:59789"/>
        <dbReference type="ChEBI" id="CHEBI:156461"/>
        <dbReference type="ChEBI" id="CHEBI:172880"/>
    </reaction>
    <physiologicalReaction direction="left-to-right" evidence="17">
        <dbReference type="Rhea" id="RHEA:78472"/>
    </physiologicalReaction>
</comment>
<evidence type="ECO:0000256" key="4">
    <source>
        <dbReference type="ARBA" id="ARBA00018517"/>
    </source>
</evidence>
<protein>
    <recommendedName>
        <fullName evidence="4">Trimethylguanosine synthase</fullName>
    </recommendedName>
    <alternativeName>
        <fullName evidence="18">Cap-specific guanine-N(2) methyltransferase</fullName>
    </alternativeName>
    <alternativeName>
        <fullName evidence="21">Nuclear receptor coactivator 6-interacting protein</fullName>
    </alternativeName>
    <alternativeName>
        <fullName evidence="22">PRIP-interacting protein with methyltransferase motif</fullName>
    </alternativeName>
</protein>
<comment type="subunit">
    <text evidence="20">May form homooligomers. Interacts with CREBBP/CBP, EED/WAIT1, EP300/P300, NCOA6/PRIP, PPARBP/PBP and SMN.</text>
</comment>
<dbReference type="InterPro" id="IPR019012">
    <property type="entry name" value="RNA_cap_Gua-N2-MeTrfase"/>
</dbReference>
<feature type="region of interest" description="Disordered" evidence="23">
    <location>
        <begin position="356"/>
        <end position="375"/>
    </location>
</feature>
<evidence type="ECO:0000256" key="9">
    <source>
        <dbReference type="ARBA" id="ARBA00022691"/>
    </source>
</evidence>
<proteinExistence type="inferred from homology"/>
<keyword evidence="12" id="KW-0539">Nucleus</keyword>
<evidence type="ECO:0000256" key="20">
    <source>
        <dbReference type="ARBA" id="ARBA00064494"/>
    </source>
</evidence>
<feature type="region of interest" description="Disordered" evidence="23">
    <location>
        <begin position="293"/>
        <end position="318"/>
    </location>
</feature>
<evidence type="ECO:0000256" key="15">
    <source>
        <dbReference type="ARBA" id="ARBA00048740"/>
    </source>
</evidence>
<comment type="catalytic activity">
    <reaction evidence="16">
        <text>a 5'-end (N(2),N(7)-dimethyl 5'-triphosphoguanosine)-ribonucleoside in snRNA + S-adenosyl-L-methionine = a 5'-end (N(2),N(2),N(7)-trimethyl 5'-triphosphoguanosine)-ribonucleoside in snRNA + S-adenosyl-L-homocysteine + H(+)</text>
        <dbReference type="Rhea" id="RHEA:78479"/>
        <dbReference type="Rhea" id="RHEA-COMP:19087"/>
        <dbReference type="Rhea" id="RHEA-COMP:19089"/>
        <dbReference type="ChEBI" id="CHEBI:15378"/>
        <dbReference type="ChEBI" id="CHEBI:57856"/>
        <dbReference type="ChEBI" id="CHEBI:59789"/>
        <dbReference type="ChEBI" id="CHEBI:167623"/>
        <dbReference type="ChEBI" id="CHEBI:172880"/>
    </reaction>
    <physiologicalReaction direction="left-to-right" evidence="16">
        <dbReference type="Rhea" id="RHEA:78480"/>
    </physiologicalReaction>
</comment>
<dbReference type="CDD" id="cd02440">
    <property type="entry name" value="AdoMet_MTases"/>
    <property type="match status" value="1"/>
</dbReference>
<dbReference type="InParanoid" id="A0A482X1C8"/>
<dbReference type="Gene3D" id="3.40.50.150">
    <property type="entry name" value="Vaccinia Virus protein VP39"/>
    <property type="match status" value="1"/>
</dbReference>
<keyword evidence="6" id="KW-0597">Phosphoprotein</keyword>
<comment type="subcellular location">
    <subcellularLocation>
        <location evidence="2">Cytoplasm</location>
    </subcellularLocation>
    <subcellularLocation>
        <location evidence="1">Nucleus</location>
        <location evidence="1">Cajal body</location>
    </subcellularLocation>
    <subcellularLocation>
        <location evidence="3">Nucleus</location>
        <location evidence="3">Nucleolus</location>
    </subcellularLocation>
</comment>
<name>A0A482X1C8_LAOST</name>
<comment type="function">
    <text evidence="19">Catalyzes the 2 serial methylation steps for the conversion of the 7-monomethylguanosine (m(7)G) caps of snRNAs and snoRNAs to a 2,2,7-trimethylguanosine (m(2,2,7)G) cap structure. The enzyme is specific for guanine, and N7 methylation must precede N2 methylation. Hypermethylation of the m7G cap of U snRNAs leads to their concentration in nuclear foci, their colocalization with coilin and the formation of canonical Cajal bodies (CBs). Plays a role in transcriptional regulation.</text>
</comment>
<evidence type="ECO:0000256" key="3">
    <source>
        <dbReference type="ARBA" id="ARBA00004604"/>
    </source>
</evidence>
<gene>
    <name evidence="24" type="ORF">LSTR_LSTR000973</name>
</gene>
<evidence type="ECO:0000256" key="10">
    <source>
        <dbReference type="ARBA" id="ARBA00023015"/>
    </source>
</evidence>
<reference evidence="24 25" key="1">
    <citation type="journal article" date="2017" name="Gigascience">
        <title>Genome sequence of the small brown planthopper, Laodelphax striatellus.</title>
        <authorList>
            <person name="Zhu J."/>
            <person name="Jiang F."/>
            <person name="Wang X."/>
            <person name="Yang P."/>
            <person name="Bao Y."/>
            <person name="Zhao W."/>
            <person name="Wang W."/>
            <person name="Lu H."/>
            <person name="Wang Q."/>
            <person name="Cui N."/>
            <person name="Li J."/>
            <person name="Chen X."/>
            <person name="Luo L."/>
            <person name="Yu J."/>
            <person name="Kang L."/>
            <person name="Cui F."/>
        </authorList>
    </citation>
    <scope>NUCLEOTIDE SEQUENCE [LARGE SCALE GENOMIC DNA]</scope>
    <source>
        <strain evidence="24">Lst14</strain>
    </source>
</reference>
<feature type="compositionally biased region" description="Low complexity" evidence="23">
    <location>
        <begin position="251"/>
        <end position="261"/>
    </location>
</feature>
<evidence type="ECO:0000313" key="24">
    <source>
        <dbReference type="EMBL" id="RZF39452.1"/>
    </source>
</evidence>
<evidence type="ECO:0000256" key="21">
    <source>
        <dbReference type="ARBA" id="ARBA00079339"/>
    </source>
</evidence>
<organism evidence="24 25">
    <name type="scientific">Laodelphax striatellus</name>
    <name type="common">Small brown planthopper</name>
    <name type="synonym">Delphax striatella</name>
    <dbReference type="NCBI Taxonomy" id="195883"/>
    <lineage>
        <taxon>Eukaryota</taxon>
        <taxon>Metazoa</taxon>
        <taxon>Ecdysozoa</taxon>
        <taxon>Arthropoda</taxon>
        <taxon>Hexapoda</taxon>
        <taxon>Insecta</taxon>
        <taxon>Pterygota</taxon>
        <taxon>Neoptera</taxon>
        <taxon>Paraneoptera</taxon>
        <taxon>Hemiptera</taxon>
        <taxon>Auchenorrhyncha</taxon>
        <taxon>Fulgoroidea</taxon>
        <taxon>Delphacidae</taxon>
        <taxon>Criomorphinae</taxon>
        <taxon>Laodelphax</taxon>
    </lineage>
</organism>
<comment type="catalytic activity">
    <reaction evidence="15">
        <text>a 5'-end (N(7)-methyl 5'-triphosphoguanosine)-ribonucleoside in snoRNA + S-adenosyl-L-methionine = a 5'-end (N(2),N(7)-dimethyl 5'-triphosphoguanosine)-ribonucleoside in snoRNA + S-adenosyl-L-homocysteine + H(+)</text>
        <dbReference type="Rhea" id="RHEA:78475"/>
        <dbReference type="Rhea" id="RHEA-COMP:19086"/>
        <dbReference type="Rhea" id="RHEA-COMP:19088"/>
        <dbReference type="ChEBI" id="CHEBI:15378"/>
        <dbReference type="ChEBI" id="CHEBI:57856"/>
        <dbReference type="ChEBI" id="CHEBI:59789"/>
        <dbReference type="ChEBI" id="CHEBI:156461"/>
        <dbReference type="ChEBI" id="CHEBI:172880"/>
    </reaction>
    <physiologicalReaction direction="left-to-right" evidence="15">
        <dbReference type="Rhea" id="RHEA:78476"/>
    </physiologicalReaction>
</comment>
<feature type="compositionally biased region" description="Polar residues" evidence="23">
    <location>
        <begin position="459"/>
        <end position="478"/>
    </location>
</feature>
<evidence type="ECO:0000256" key="2">
    <source>
        <dbReference type="ARBA" id="ARBA00004496"/>
    </source>
</evidence>
<dbReference type="InterPro" id="IPR029063">
    <property type="entry name" value="SAM-dependent_MTases_sf"/>
</dbReference>
<keyword evidence="7" id="KW-0489">Methyltransferase</keyword>
<evidence type="ECO:0000256" key="12">
    <source>
        <dbReference type="ARBA" id="ARBA00023242"/>
    </source>
</evidence>
<dbReference type="PANTHER" id="PTHR14741">
    <property type="entry name" value="S-ADENOSYLMETHIONINE-DEPENDENT METHYLTRANSFERASE RELATED"/>
    <property type="match status" value="1"/>
</dbReference>
<evidence type="ECO:0000256" key="13">
    <source>
        <dbReference type="ARBA" id="ARBA00025783"/>
    </source>
</evidence>
<evidence type="ECO:0000256" key="7">
    <source>
        <dbReference type="ARBA" id="ARBA00022603"/>
    </source>
</evidence>
<evidence type="ECO:0000256" key="18">
    <source>
        <dbReference type="ARBA" id="ARBA00049790"/>
    </source>
</evidence>
<dbReference type="Pfam" id="PF09445">
    <property type="entry name" value="Methyltransf_15"/>
    <property type="match status" value="1"/>
</dbReference>
<dbReference type="FunFam" id="3.40.50.150:FF:000066">
    <property type="entry name" value="Trimethylguanosine synthase 1"/>
    <property type="match status" value="1"/>
</dbReference>
<evidence type="ECO:0000256" key="6">
    <source>
        <dbReference type="ARBA" id="ARBA00022553"/>
    </source>
</evidence>